<reference evidence="3 4" key="1">
    <citation type="submission" date="2018-05" db="EMBL/GenBank/DDBJ databases">
        <title>Genomic Encyclopedia of Type Strains, Phase IV (KMG-IV): sequencing the most valuable type-strain genomes for metagenomic binning, comparative biology and taxonomic classification.</title>
        <authorList>
            <person name="Goeker M."/>
        </authorList>
    </citation>
    <scope>NUCLEOTIDE SEQUENCE [LARGE SCALE GENOMIC DNA]</scope>
    <source>
        <strain evidence="3 4">DSM 14263</strain>
    </source>
</reference>
<gene>
    <name evidence="3" type="ORF">C7456_10687</name>
</gene>
<feature type="domain" description="N-acetyltransferase" evidence="2">
    <location>
        <begin position="16"/>
        <end position="175"/>
    </location>
</feature>
<evidence type="ECO:0000259" key="2">
    <source>
        <dbReference type="PROSITE" id="PS51186"/>
    </source>
</evidence>
<keyword evidence="4" id="KW-1185">Reference proteome</keyword>
<dbReference type="AlphaFoldDB" id="A0A316I2C9"/>
<keyword evidence="3" id="KW-0808">Transferase</keyword>
<dbReference type="GO" id="GO:0016747">
    <property type="term" value="F:acyltransferase activity, transferring groups other than amino-acyl groups"/>
    <property type="evidence" value="ECO:0007669"/>
    <property type="project" value="InterPro"/>
</dbReference>
<dbReference type="InterPro" id="IPR000182">
    <property type="entry name" value="GNAT_dom"/>
</dbReference>
<dbReference type="InterPro" id="IPR016181">
    <property type="entry name" value="Acyl_CoA_acyltransferase"/>
</dbReference>
<name>A0A316I2C9_9GAMM</name>
<dbReference type="CDD" id="cd04301">
    <property type="entry name" value="NAT_SF"/>
    <property type="match status" value="1"/>
</dbReference>
<dbReference type="SUPFAM" id="SSF55729">
    <property type="entry name" value="Acyl-CoA N-acyltransferases (Nat)"/>
    <property type="match status" value="1"/>
</dbReference>
<sequence>MPPPRERGHGRAAAGAPAGPWRRFRLEAGYNAFYGRSGPTEVARCTWRRFFDGYEPVHAPVAARGGALPDLAHYPFHRSAIPLGPSCYLQDLFTAEAARGQGVGRALIETACAQAQRAGAERVYWQTHASHAAAMRLHGRVATRSGLPVYRRPPRPPGGSRRRAADGLSPARPPTCARSASPVPATARS</sequence>
<dbReference type="OrthoDB" id="9805924at2"/>
<evidence type="ECO:0000256" key="1">
    <source>
        <dbReference type="SAM" id="MobiDB-lite"/>
    </source>
</evidence>
<comment type="caution">
    <text evidence="3">The sequence shown here is derived from an EMBL/GenBank/DDBJ whole genome shotgun (WGS) entry which is preliminary data.</text>
</comment>
<feature type="region of interest" description="Disordered" evidence="1">
    <location>
        <begin position="144"/>
        <end position="189"/>
    </location>
</feature>
<evidence type="ECO:0000313" key="3">
    <source>
        <dbReference type="EMBL" id="PWK87594.1"/>
    </source>
</evidence>
<dbReference type="RefSeq" id="WP_109723414.1">
    <property type="nucleotide sequence ID" value="NZ_QGHC01000006.1"/>
</dbReference>
<evidence type="ECO:0000313" key="4">
    <source>
        <dbReference type="Proteomes" id="UP000245812"/>
    </source>
</evidence>
<dbReference type="EMBL" id="QGHC01000006">
    <property type="protein sequence ID" value="PWK87594.1"/>
    <property type="molecule type" value="Genomic_DNA"/>
</dbReference>
<organism evidence="3 4">
    <name type="scientific">Fulvimonas soli</name>
    <dbReference type="NCBI Taxonomy" id="155197"/>
    <lineage>
        <taxon>Bacteria</taxon>
        <taxon>Pseudomonadati</taxon>
        <taxon>Pseudomonadota</taxon>
        <taxon>Gammaproteobacteria</taxon>
        <taxon>Lysobacterales</taxon>
        <taxon>Rhodanobacteraceae</taxon>
        <taxon>Fulvimonas</taxon>
    </lineage>
</organism>
<protein>
    <submittedName>
        <fullName evidence="3">Acetyltransferase (GNAT) family protein</fullName>
    </submittedName>
</protein>
<dbReference type="Proteomes" id="UP000245812">
    <property type="component" value="Unassembled WGS sequence"/>
</dbReference>
<dbReference type="Pfam" id="PF00583">
    <property type="entry name" value="Acetyltransf_1"/>
    <property type="match status" value="1"/>
</dbReference>
<dbReference type="PROSITE" id="PS51186">
    <property type="entry name" value="GNAT"/>
    <property type="match status" value="1"/>
</dbReference>
<accession>A0A316I2C9</accession>
<proteinExistence type="predicted"/>
<dbReference type="Gene3D" id="3.40.630.30">
    <property type="match status" value="1"/>
</dbReference>